<protein>
    <submittedName>
        <fullName evidence="4">Rap/ran-GAP domain-containing protein</fullName>
    </submittedName>
</protein>
<dbReference type="PANTHER" id="PTHR10063">
    <property type="entry name" value="TUBERIN"/>
    <property type="match status" value="1"/>
</dbReference>
<dbReference type="Pfam" id="PF02145">
    <property type="entry name" value="Rap_GAP"/>
    <property type="match status" value="1"/>
</dbReference>
<dbReference type="PROSITE" id="PS50085">
    <property type="entry name" value="RAPGAP"/>
    <property type="match status" value="1"/>
</dbReference>
<keyword evidence="5" id="KW-1185">Reference proteome</keyword>
<dbReference type="EMBL" id="JAKKPZ010000001">
    <property type="protein sequence ID" value="KAI1728342.1"/>
    <property type="molecule type" value="Genomic_DNA"/>
</dbReference>
<accession>A0AAD4NH58</accession>
<sequence length="1380" mass="154847">MFARKKASDVQNSLQRFSDMNRDAASRAKHFRLAIETLSTQDKRQLVDDFNFEAFHLIDSLLLHPDLSVENTAQAVFDAESALWTLEQVLCFAPELVGQGWQRNAIECILKRALLPQNLLAVRKIAIRLFLIWYQTLAIYNASTKMMDMVFQCCLPYFPLKESQQCERLIQAYCESPTVGFVSPHSGNHINGNYGGFDPVPSKIFPIIVNGVNSVSTPTSPVISEHANTRERAHTLQIYLDKFLEYCSRETMKIEWAEESNRMACAKFILDRLIVLYIFEVFPDIEANGVDLFDGWEGNEEPAQVLLDTADPQVIARYWLIRWMVNIASAVFTEQPTPGLLLYRQVLFSNQPATNILLTLMREAMQLPLACSNVIHKVLQLIRYWVLQKEIPHFVESGQVSWEAWNLLLIHILTSFFKSPYLISSGDRLPSAIALTHSILIIIRDLSNPTVSVLPRPLPKVVWSELIKRLSQAVALCCSRSDAYGSATAGGFTRTLLSVCVFVRVIREVDLDERMWDDVCQVFHIGIWTQMVEQWSKVVENVTRALILNLFAIDLSHVLEVDENAGHAETISTGSATRRQASRTDRCSENGSVGGGTGAYLIGADGDEEQNMSGSGDLYGERNSEKDMHGVVQSTGNTTCWLRAWMRIINLMDPTDSRHSQAAVQTYSRCMELLLRVECANVLVHWLSQRILRLHVVQQPHAIAPLCAVLARSDPPPLVRAYILYNLLCCLRSEVSPIVLDQLSTMNIEDISVVSEDTLQTLQVLVRNGELSSRAVRVAAQLALNHLEAEEILISILENRTIELDLSSLVACLNSVSILILERADAQLFNRLLQIVAEHDQCNHLLPVFCSNLEFVTKLGLDSRLAEAISVGLASIYPPSGTGNECGTRNQLNDLKWQLCALSLRDSSNRLKEWRKPLMERLVAGQSADQFLEGLLVCLSGQFPLPGFSINQWYSLPSELTEHKKGVSQESSDTSTFIGMGGALLSVNRMEHNAFLWSRTVVGRHCYIASTDKLQPDPEEESSASVWLKSLSCTSFSVSVESAKRESNDMLPDPLERLPRPVVRSHAPPGEIIDTESMNTTSGLDVSDMLDFIRSSRRAPETRSEEKWREEMRYSKDNNVSEGAGNPSKAWRQFIADFRLLEKASAVPLGFYRDIKHLDSTNCREVHKVAVIYVGKDQEDKQSILSNSAGSRAFETFVAGLGWPVQIGTSSFHGYTGGLPIGQIAPYFASPNTELIYHVSTMLTGDPTQKLKHIGNDEVHIVWSENSKPYRRDLIATRFCDILIVLYPASPTLVRIQIETQDPSLQFGPMFDGACVHVNQLASLVRDTVLNASRAYRNARVECDRPNKHREKVFQQTKNQLTHLPLSEAIIRLYAPTLNS</sequence>
<gene>
    <name evidence="4" type="ORF">DdX_00514</name>
</gene>
<dbReference type="PANTHER" id="PTHR10063:SF11">
    <property type="entry name" value="RHO GTPASE-ACTIVATING PROTEIN CG5521-RELATED"/>
    <property type="match status" value="1"/>
</dbReference>
<dbReference type="GO" id="GO:0005634">
    <property type="term" value="C:nucleus"/>
    <property type="evidence" value="ECO:0007669"/>
    <property type="project" value="InterPro"/>
</dbReference>
<dbReference type="GO" id="GO:0005737">
    <property type="term" value="C:cytoplasm"/>
    <property type="evidence" value="ECO:0007669"/>
    <property type="project" value="TreeGrafter"/>
</dbReference>
<dbReference type="GO" id="GO:0051056">
    <property type="term" value="P:regulation of small GTPase mediated signal transduction"/>
    <property type="evidence" value="ECO:0007669"/>
    <property type="project" value="InterPro"/>
</dbReference>
<comment type="caution">
    <text evidence="4">The sequence shown here is derived from an EMBL/GenBank/DDBJ whole genome shotgun (WGS) entry which is preliminary data.</text>
</comment>
<name>A0AAD4NH58_9BILA</name>
<organism evidence="4 5">
    <name type="scientific">Ditylenchus destructor</name>
    <dbReference type="NCBI Taxonomy" id="166010"/>
    <lineage>
        <taxon>Eukaryota</taxon>
        <taxon>Metazoa</taxon>
        <taxon>Ecdysozoa</taxon>
        <taxon>Nematoda</taxon>
        <taxon>Chromadorea</taxon>
        <taxon>Rhabditida</taxon>
        <taxon>Tylenchina</taxon>
        <taxon>Tylenchomorpha</taxon>
        <taxon>Sphaerularioidea</taxon>
        <taxon>Anguinidae</taxon>
        <taxon>Anguininae</taxon>
        <taxon>Ditylenchus</taxon>
    </lineage>
</organism>
<feature type="region of interest" description="Disordered" evidence="2">
    <location>
        <begin position="1045"/>
        <end position="1078"/>
    </location>
</feature>
<feature type="compositionally biased region" description="Basic and acidic residues" evidence="2">
    <location>
        <begin position="1045"/>
        <end position="1059"/>
    </location>
</feature>
<dbReference type="InterPro" id="IPR035974">
    <property type="entry name" value="Rap/Ran-GAP_sf"/>
</dbReference>
<evidence type="ECO:0000313" key="5">
    <source>
        <dbReference type="Proteomes" id="UP001201812"/>
    </source>
</evidence>
<dbReference type="Proteomes" id="UP001201812">
    <property type="component" value="Unassembled WGS sequence"/>
</dbReference>
<reference evidence="4" key="1">
    <citation type="submission" date="2022-01" db="EMBL/GenBank/DDBJ databases">
        <title>Genome Sequence Resource for Two Populations of Ditylenchus destructor, the Migratory Endoparasitic Phytonematode.</title>
        <authorList>
            <person name="Zhang H."/>
            <person name="Lin R."/>
            <person name="Xie B."/>
        </authorList>
    </citation>
    <scope>NUCLEOTIDE SEQUENCE</scope>
    <source>
        <strain evidence="4">BazhouSP</strain>
    </source>
</reference>
<evidence type="ECO:0000256" key="1">
    <source>
        <dbReference type="ARBA" id="ARBA00022468"/>
    </source>
</evidence>
<evidence type="ECO:0000313" key="4">
    <source>
        <dbReference type="EMBL" id="KAI1728342.1"/>
    </source>
</evidence>
<dbReference type="InterPro" id="IPR027107">
    <property type="entry name" value="Tuberin/Ral-act_asu"/>
</dbReference>
<dbReference type="GO" id="GO:0005096">
    <property type="term" value="F:GTPase activator activity"/>
    <property type="evidence" value="ECO:0007669"/>
    <property type="project" value="UniProtKB-KW"/>
</dbReference>
<dbReference type="InterPro" id="IPR000331">
    <property type="entry name" value="Rap/Ran_GAP_dom"/>
</dbReference>
<feature type="region of interest" description="Disordered" evidence="2">
    <location>
        <begin position="570"/>
        <end position="592"/>
    </location>
</feature>
<proteinExistence type="predicted"/>
<dbReference type="FunFam" id="3.40.50.11210:FF:000001">
    <property type="entry name" value="Ral GTPase-activating protein subunit alpha-1 isoform 1"/>
    <property type="match status" value="1"/>
</dbReference>
<evidence type="ECO:0000259" key="3">
    <source>
        <dbReference type="PROSITE" id="PS50085"/>
    </source>
</evidence>
<evidence type="ECO:0000256" key="2">
    <source>
        <dbReference type="SAM" id="MobiDB-lite"/>
    </source>
</evidence>
<dbReference type="Gene3D" id="3.40.50.11210">
    <property type="entry name" value="Rap/Ran-GAP"/>
    <property type="match status" value="1"/>
</dbReference>
<feature type="domain" description="Rap-GAP" evidence="3">
    <location>
        <begin position="1155"/>
        <end position="1357"/>
    </location>
</feature>
<dbReference type="SUPFAM" id="SSF111347">
    <property type="entry name" value="Rap/Ran-GAP"/>
    <property type="match status" value="1"/>
</dbReference>
<feature type="compositionally biased region" description="Polar residues" evidence="2">
    <location>
        <begin position="570"/>
        <end position="579"/>
    </location>
</feature>
<keyword evidence="1" id="KW-0343">GTPase activation</keyword>